<dbReference type="AlphaFoldDB" id="A0A0G1NXC3"/>
<dbReference type="InterPro" id="IPR007159">
    <property type="entry name" value="SpoVT-AbrB_dom"/>
</dbReference>
<dbReference type="EMBL" id="LCLV01000003">
    <property type="protein sequence ID" value="KKU25101.1"/>
    <property type="molecule type" value="Genomic_DNA"/>
</dbReference>
<dbReference type="SUPFAM" id="SSF89447">
    <property type="entry name" value="AbrB/MazE/MraZ-like"/>
    <property type="match status" value="1"/>
</dbReference>
<dbReference type="Proteomes" id="UP000034643">
    <property type="component" value="Unassembled WGS sequence"/>
</dbReference>
<evidence type="ECO:0000313" key="2">
    <source>
        <dbReference type="EMBL" id="KKU25101.1"/>
    </source>
</evidence>
<feature type="domain" description="SpoVT-AbrB" evidence="1">
    <location>
        <begin position="7"/>
        <end position="53"/>
    </location>
</feature>
<comment type="caution">
    <text evidence="2">The sequence shown here is derived from an EMBL/GenBank/DDBJ whole genome shotgun (WGS) entry which is preliminary data.</text>
</comment>
<name>A0A0G1NXC3_9BACT</name>
<reference evidence="2 3" key="1">
    <citation type="journal article" date="2015" name="Nature">
        <title>rRNA introns, odd ribosomes, and small enigmatic genomes across a large radiation of phyla.</title>
        <authorList>
            <person name="Brown C.T."/>
            <person name="Hug L.A."/>
            <person name="Thomas B.C."/>
            <person name="Sharon I."/>
            <person name="Castelle C.J."/>
            <person name="Singh A."/>
            <person name="Wilkins M.J."/>
            <person name="Williams K.H."/>
            <person name="Banfield J.F."/>
        </authorList>
    </citation>
    <scope>NUCLEOTIDE SEQUENCE [LARGE SCALE GENOMIC DNA]</scope>
</reference>
<organism evidence="2 3">
    <name type="scientific">Candidatus Woesebacteria bacterium GW2011_GWF1_46_13</name>
    <dbReference type="NCBI Taxonomy" id="1618602"/>
    <lineage>
        <taxon>Bacteria</taxon>
        <taxon>Candidatus Woeseibacteriota</taxon>
    </lineage>
</organism>
<gene>
    <name evidence="2" type="ORF">UX34_C0003G0026</name>
</gene>
<evidence type="ECO:0000259" key="1">
    <source>
        <dbReference type="SMART" id="SM00966"/>
    </source>
</evidence>
<accession>A0A0G1NXC3</accession>
<dbReference type="SMART" id="SM00966">
    <property type="entry name" value="SpoVT_AbrB"/>
    <property type="match status" value="1"/>
</dbReference>
<proteinExistence type="predicted"/>
<evidence type="ECO:0000313" key="3">
    <source>
        <dbReference type="Proteomes" id="UP000034643"/>
    </source>
</evidence>
<dbReference type="GO" id="GO:0003677">
    <property type="term" value="F:DNA binding"/>
    <property type="evidence" value="ECO:0007669"/>
    <property type="project" value="InterPro"/>
</dbReference>
<dbReference type="Gene3D" id="2.10.260.10">
    <property type="match status" value="1"/>
</dbReference>
<dbReference type="InterPro" id="IPR037914">
    <property type="entry name" value="SpoVT-AbrB_sf"/>
</dbReference>
<protein>
    <recommendedName>
        <fullName evidence="1">SpoVT-AbrB domain-containing protein</fullName>
    </recommendedName>
</protein>
<dbReference type="Pfam" id="PF04014">
    <property type="entry name" value="MazE_antitoxin"/>
    <property type="match status" value="1"/>
</dbReference>
<sequence>MQIQTVFRAGNSSVVAIPKDLAKELKIKVGQRVIVEKTQDDTLQIRKAIKRSQKTPQQSEFKRWWKTFLKDNSEILDELAVR</sequence>